<evidence type="ECO:0000313" key="2">
    <source>
        <dbReference type="Proteomes" id="UP000005089"/>
    </source>
</evidence>
<dbReference type="AlphaFoldDB" id="C3X8A3"/>
<sequence>MPETGSAIKQTLPGIFFTFYLKPASFLCYIEVSFMDEPRIMNRKYDCLFADDIRNEIGGKHSIIGVYNTVLSLDSAQTLIPKLAISLNCYTDFDHPFKQLFVMVMLDDAVISQNELPAQFLEKSFNENKKMIEECGIPLASQFYRATANIHLNPLVIKLQAILKVVVVADGEEKTVGNLILRVPAQQEQPTQSVQ</sequence>
<dbReference type="EMBL" id="GG658170">
    <property type="protein sequence ID" value="EEO29429.1"/>
    <property type="molecule type" value="Genomic_DNA"/>
</dbReference>
<organism evidence="1 2">
    <name type="scientific">Oxalobacter formigenes OXCC13</name>
    <dbReference type="NCBI Taxonomy" id="556269"/>
    <lineage>
        <taxon>Bacteria</taxon>
        <taxon>Pseudomonadati</taxon>
        <taxon>Pseudomonadota</taxon>
        <taxon>Betaproteobacteria</taxon>
        <taxon>Burkholderiales</taxon>
        <taxon>Oxalobacteraceae</taxon>
        <taxon>Oxalobacter</taxon>
    </lineage>
</organism>
<dbReference type="HOGENOM" id="CLU_1395128_0_0_4"/>
<evidence type="ECO:0000313" key="1">
    <source>
        <dbReference type="EMBL" id="EEO29429.1"/>
    </source>
</evidence>
<protein>
    <submittedName>
        <fullName evidence="1">Uncharacterized protein</fullName>
    </submittedName>
</protein>
<name>C3X8A3_OXAFO</name>
<reference evidence="1 2" key="1">
    <citation type="submission" date="2009-02" db="EMBL/GenBank/DDBJ databases">
        <title>The Genome Sequence of Oxalobacter formigenes OXCC13.</title>
        <authorList>
            <consortium name="The Broad Institute Genome Sequencing Platform"/>
            <person name="Ward D."/>
            <person name="Young S.K."/>
            <person name="Kodira C.D."/>
            <person name="Zeng Q."/>
            <person name="Koehrsen M."/>
            <person name="Alvarado L."/>
            <person name="Berlin A."/>
            <person name="Borenstein D."/>
            <person name="Chen Z."/>
            <person name="Engels R."/>
            <person name="Freedman E."/>
            <person name="Gellesch M."/>
            <person name="Goldberg J."/>
            <person name="Griggs A."/>
            <person name="Gujja S."/>
            <person name="Heiman D."/>
            <person name="Hepburn T."/>
            <person name="Howarth C."/>
            <person name="Jen D."/>
            <person name="Larson L."/>
            <person name="Lewis B."/>
            <person name="Mehta T."/>
            <person name="Park D."/>
            <person name="Pearson M."/>
            <person name="Roberts A."/>
            <person name="Saif S."/>
            <person name="Shea T."/>
            <person name="Shenoy N."/>
            <person name="Sisk P."/>
            <person name="Stolte C."/>
            <person name="Sykes S."/>
            <person name="Walk T."/>
            <person name="White J."/>
            <person name="Yandava C."/>
            <person name="Allison M.J."/>
            <person name="Lander E."/>
            <person name="Nusbaum C."/>
            <person name="Galagan J."/>
            <person name="Birren B."/>
        </authorList>
    </citation>
    <scope>NUCLEOTIDE SEQUENCE [LARGE SCALE GENOMIC DNA]</scope>
    <source>
        <strain evidence="1 2">OXCC13</strain>
    </source>
</reference>
<proteinExistence type="predicted"/>
<dbReference type="Proteomes" id="UP000005089">
    <property type="component" value="Unassembled WGS sequence"/>
</dbReference>
<gene>
    <name evidence="1" type="ORF">OFBG_00457</name>
</gene>
<keyword evidence="2" id="KW-1185">Reference proteome</keyword>
<accession>C3X8A3</accession>